<protein>
    <submittedName>
        <fullName evidence="4">DNA-binding response regulator, OmpR family, contains REC and winged-helix (WHTH) domain</fullName>
    </submittedName>
</protein>
<evidence type="ECO:0000313" key="5">
    <source>
        <dbReference type="Proteomes" id="UP000220034"/>
    </source>
</evidence>
<dbReference type="RefSeq" id="WP_097927873.1">
    <property type="nucleotide sequence ID" value="NZ_OCTN01000001.1"/>
</dbReference>
<keyword evidence="5" id="KW-1185">Reference proteome</keyword>
<feature type="modified residue" description="4-aspartylphosphate" evidence="2">
    <location>
        <position position="90"/>
    </location>
</feature>
<dbReference type="PANTHER" id="PTHR44591">
    <property type="entry name" value="STRESS RESPONSE REGULATOR PROTEIN 1"/>
    <property type="match status" value="1"/>
</dbReference>
<dbReference type="Proteomes" id="UP000220034">
    <property type="component" value="Unassembled WGS sequence"/>
</dbReference>
<dbReference type="Gene3D" id="3.40.50.2300">
    <property type="match status" value="1"/>
</dbReference>
<dbReference type="InterPro" id="IPR001789">
    <property type="entry name" value="Sig_transdc_resp-reg_receiver"/>
</dbReference>
<evidence type="ECO:0000313" key="4">
    <source>
        <dbReference type="EMBL" id="SOH92278.1"/>
    </source>
</evidence>
<dbReference type="Pfam" id="PF00072">
    <property type="entry name" value="Response_reg"/>
    <property type="match status" value="1"/>
</dbReference>
<dbReference type="InterPro" id="IPR050595">
    <property type="entry name" value="Bact_response_regulator"/>
</dbReference>
<name>A0A2C9CM12_9RHOB</name>
<feature type="domain" description="Response regulatory" evidence="3">
    <location>
        <begin position="41"/>
        <end position="154"/>
    </location>
</feature>
<keyword evidence="4" id="KW-0238">DNA-binding</keyword>
<sequence>MDMFENDNRAPGARYSGNVVGIRFRPERNEPVLPRVHSRPNVLIIEDSAATADTTGLLLRAAGARVRWADCLQSAERHLRGFAPETVIVDPGLPDGSGLELVRRLVLLGSARPRIVVISGDESLHEAALNAGADQFLAKPVPAAVLLREIVVDPTGLKPSISGAQPVAPSLLADLQRARLQVLRAALSGKAQEMDYPVQFLTSLARSGEMAELSRLLDRLSNGLDGPRELAAGLARLIDVQAAREVPVRA</sequence>
<keyword evidence="1 2" id="KW-0597">Phosphoprotein</keyword>
<accession>A0A2C9CM12</accession>
<evidence type="ECO:0000256" key="2">
    <source>
        <dbReference type="PROSITE-ProRule" id="PRU00169"/>
    </source>
</evidence>
<dbReference type="SUPFAM" id="SSF52172">
    <property type="entry name" value="CheY-like"/>
    <property type="match status" value="1"/>
</dbReference>
<dbReference type="PANTHER" id="PTHR44591:SF3">
    <property type="entry name" value="RESPONSE REGULATORY DOMAIN-CONTAINING PROTEIN"/>
    <property type="match status" value="1"/>
</dbReference>
<dbReference type="GO" id="GO:0003677">
    <property type="term" value="F:DNA binding"/>
    <property type="evidence" value="ECO:0007669"/>
    <property type="project" value="UniProtKB-KW"/>
</dbReference>
<evidence type="ECO:0000259" key="3">
    <source>
        <dbReference type="PROSITE" id="PS50110"/>
    </source>
</evidence>
<dbReference type="AlphaFoldDB" id="A0A2C9CM12"/>
<dbReference type="CDD" id="cd00156">
    <property type="entry name" value="REC"/>
    <property type="match status" value="1"/>
</dbReference>
<gene>
    <name evidence="4" type="ORF">SAMN06273572_101119</name>
</gene>
<dbReference type="GO" id="GO:0000160">
    <property type="term" value="P:phosphorelay signal transduction system"/>
    <property type="evidence" value="ECO:0007669"/>
    <property type="project" value="InterPro"/>
</dbReference>
<dbReference type="PROSITE" id="PS50110">
    <property type="entry name" value="RESPONSE_REGULATORY"/>
    <property type="match status" value="1"/>
</dbReference>
<organism evidence="4 5">
    <name type="scientific">Pontivivens marinum</name>
    <dbReference type="NCBI Taxonomy" id="1690039"/>
    <lineage>
        <taxon>Bacteria</taxon>
        <taxon>Pseudomonadati</taxon>
        <taxon>Pseudomonadota</taxon>
        <taxon>Alphaproteobacteria</taxon>
        <taxon>Rhodobacterales</taxon>
        <taxon>Paracoccaceae</taxon>
        <taxon>Pontivivens</taxon>
    </lineage>
</organism>
<evidence type="ECO:0000256" key="1">
    <source>
        <dbReference type="ARBA" id="ARBA00022553"/>
    </source>
</evidence>
<proteinExistence type="predicted"/>
<dbReference type="InterPro" id="IPR011006">
    <property type="entry name" value="CheY-like_superfamily"/>
</dbReference>
<dbReference type="SMART" id="SM00448">
    <property type="entry name" value="REC"/>
    <property type="match status" value="1"/>
</dbReference>
<dbReference type="OrthoDB" id="7831674at2"/>
<dbReference type="EMBL" id="OCTN01000001">
    <property type="protein sequence ID" value="SOH92278.1"/>
    <property type="molecule type" value="Genomic_DNA"/>
</dbReference>
<reference evidence="5" key="1">
    <citation type="submission" date="2017-09" db="EMBL/GenBank/DDBJ databases">
        <authorList>
            <person name="Varghese N."/>
            <person name="Submissions S."/>
        </authorList>
    </citation>
    <scope>NUCLEOTIDE SEQUENCE [LARGE SCALE GENOMIC DNA]</scope>
    <source>
        <strain evidence="5">C7</strain>
    </source>
</reference>